<dbReference type="OMA" id="MTSGMTW"/>
<dbReference type="OrthoDB" id="392050at2759"/>
<proteinExistence type="predicted"/>
<evidence type="ECO:0000256" key="1">
    <source>
        <dbReference type="SAM" id="Phobius"/>
    </source>
</evidence>
<keyword evidence="1" id="KW-1133">Transmembrane helix</keyword>
<dbReference type="AlphaFoldDB" id="A0A1C3L2U0"/>
<keyword evidence="5" id="KW-1185">Reference proteome</keyword>
<accession>A0A1C3L2U0</accession>
<accession>A0A1D3TF24</accession>
<evidence type="ECO:0000313" key="2">
    <source>
        <dbReference type="EMBL" id="SBT80891.1"/>
    </source>
</evidence>
<keyword evidence="1" id="KW-0472">Membrane</keyword>
<dbReference type="EMBL" id="LT594635">
    <property type="protein sequence ID" value="SCP03496.1"/>
    <property type="molecule type" value="Genomic_DNA"/>
</dbReference>
<organism evidence="2 4">
    <name type="scientific">Plasmodium malariae</name>
    <dbReference type="NCBI Taxonomy" id="5858"/>
    <lineage>
        <taxon>Eukaryota</taxon>
        <taxon>Sar</taxon>
        <taxon>Alveolata</taxon>
        <taxon>Apicomplexa</taxon>
        <taxon>Aconoidasida</taxon>
        <taxon>Haemosporida</taxon>
        <taxon>Plasmodiidae</taxon>
        <taxon>Plasmodium</taxon>
        <taxon>Plasmodium (Plasmodium)</taxon>
    </lineage>
</organism>
<dbReference type="VEuPathDB" id="PlasmoDB:PmUG01_14055500"/>
<sequence>MPLNVVIPSEPKDPTLIYKYNKKEVYSGELEGILILCFLAIFLGVIFKVIEVIFVVIFVLISIYLTARNGELNLVSILPMIIMIVMTLGMSWVQQKSFNKKQTSKFEL</sequence>
<keyword evidence="1" id="KW-0812">Transmembrane</keyword>
<feature type="transmembrane region" description="Helical" evidence="1">
    <location>
        <begin position="72"/>
        <end position="93"/>
    </location>
</feature>
<feature type="transmembrane region" description="Helical" evidence="1">
    <location>
        <begin position="33"/>
        <end position="66"/>
    </location>
</feature>
<protein>
    <submittedName>
        <fullName evidence="2">Uncharacterized protein</fullName>
    </submittedName>
</protein>
<evidence type="ECO:0000313" key="3">
    <source>
        <dbReference type="EMBL" id="SCP03496.1"/>
    </source>
</evidence>
<dbReference type="Proteomes" id="UP000219799">
    <property type="component" value="Chromosome 14"/>
</dbReference>
<dbReference type="Proteomes" id="UP000219813">
    <property type="component" value="Chromosome 14"/>
</dbReference>
<dbReference type="EMBL" id="LT594502">
    <property type="protein sequence ID" value="SBT80891.1"/>
    <property type="molecule type" value="Genomic_DNA"/>
</dbReference>
<evidence type="ECO:0000313" key="5">
    <source>
        <dbReference type="Proteomes" id="UP000219813"/>
    </source>
</evidence>
<gene>
    <name evidence="2" type="primary">PmlGA01_140039000</name>
    <name evidence="3" type="synonym">PmUG01_14055500</name>
    <name evidence="2" type="ORF">PMLGA01_140039000</name>
    <name evidence="3" type="ORF">PMUG01_14055500</name>
</gene>
<name>A0A1C3L2U0_PLAMA</name>
<reference evidence="4 5" key="1">
    <citation type="submission" date="2016-06" db="EMBL/GenBank/DDBJ databases">
        <authorList>
            <consortium name="Pathogen Informatics"/>
        </authorList>
    </citation>
    <scope>NUCLEOTIDE SEQUENCE [LARGE SCALE GENOMIC DNA]</scope>
    <source>
        <strain evidence="2">PmlGA01</strain>
    </source>
</reference>
<evidence type="ECO:0000313" key="4">
    <source>
        <dbReference type="Proteomes" id="UP000219799"/>
    </source>
</evidence>